<feature type="signal peptide" evidence="1">
    <location>
        <begin position="1"/>
        <end position="21"/>
    </location>
</feature>
<proteinExistence type="predicted"/>
<gene>
    <name evidence="2" type="ORF">H2509_02535</name>
</gene>
<accession>A0A839AAD0</accession>
<comment type="caution">
    <text evidence="2">The sequence shown here is derived from an EMBL/GenBank/DDBJ whole genome shotgun (WGS) entry which is preliminary data.</text>
</comment>
<feature type="chain" id="PRO_5032936470" evidence="1">
    <location>
        <begin position="22"/>
        <end position="149"/>
    </location>
</feature>
<sequence length="149" mass="16242">MFKYALAFAFSMATAVTVSLADETVDTLAGPVTVREIPEDFRVEISVAGQPLYYQDDSRTAYIAQTFEVYGAVGVVVVGFNSGGSACPVLYRIVDVSQGAPNLSQQFGSCSDIPKFKVVKGSIQIDFPKYNEGSSERWVYSEGKLKQTR</sequence>
<keyword evidence="1" id="KW-0732">Signal</keyword>
<organism evidence="2 3">
    <name type="scientific">Stappia albiluteola</name>
    <dbReference type="NCBI Taxonomy" id="2758565"/>
    <lineage>
        <taxon>Bacteria</taxon>
        <taxon>Pseudomonadati</taxon>
        <taxon>Pseudomonadota</taxon>
        <taxon>Alphaproteobacteria</taxon>
        <taxon>Hyphomicrobiales</taxon>
        <taxon>Stappiaceae</taxon>
        <taxon>Stappia</taxon>
    </lineage>
</organism>
<dbReference type="Proteomes" id="UP000541109">
    <property type="component" value="Unassembled WGS sequence"/>
</dbReference>
<dbReference type="RefSeq" id="WP_182161989.1">
    <property type="nucleotide sequence ID" value="NZ_JACFXV010000033.1"/>
</dbReference>
<reference evidence="2 3" key="1">
    <citation type="submission" date="2020-07" db="EMBL/GenBank/DDBJ databases">
        <title>Stappia sp., F7233, whole genome shotgun sequencing project.</title>
        <authorList>
            <person name="Jiang S."/>
            <person name="Liu Z.W."/>
            <person name="Du Z.J."/>
        </authorList>
    </citation>
    <scope>NUCLEOTIDE SEQUENCE [LARGE SCALE GENOMIC DNA]</scope>
    <source>
        <strain evidence="2 3">F7233</strain>
    </source>
</reference>
<dbReference type="AlphaFoldDB" id="A0A839AAD0"/>
<evidence type="ECO:0000313" key="3">
    <source>
        <dbReference type="Proteomes" id="UP000541109"/>
    </source>
</evidence>
<evidence type="ECO:0000313" key="2">
    <source>
        <dbReference type="EMBL" id="MBA5775998.1"/>
    </source>
</evidence>
<keyword evidence="3" id="KW-1185">Reference proteome</keyword>
<name>A0A839AAD0_9HYPH</name>
<dbReference type="EMBL" id="JACFXV010000033">
    <property type="protein sequence ID" value="MBA5775998.1"/>
    <property type="molecule type" value="Genomic_DNA"/>
</dbReference>
<evidence type="ECO:0000256" key="1">
    <source>
        <dbReference type="SAM" id="SignalP"/>
    </source>
</evidence>
<protein>
    <submittedName>
        <fullName evidence="2">Uncharacterized protein</fullName>
    </submittedName>
</protein>